<evidence type="ECO:0008006" key="3">
    <source>
        <dbReference type="Google" id="ProtNLM"/>
    </source>
</evidence>
<name>A0A0M2UTA0_9BACT</name>
<accession>A0A0M2UTA0</accession>
<dbReference type="SUPFAM" id="SSF88723">
    <property type="entry name" value="PIN domain-like"/>
    <property type="match status" value="1"/>
</dbReference>
<keyword evidence="2" id="KW-1185">Reference proteome</keyword>
<dbReference type="InterPro" id="IPR029060">
    <property type="entry name" value="PIN-like_dom_sf"/>
</dbReference>
<dbReference type="CDD" id="cd09874">
    <property type="entry name" value="PIN_MT3492-like"/>
    <property type="match status" value="1"/>
</dbReference>
<dbReference type="Proteomes" id="UP000034954">
    <property type="component" value="Unassembled WGS sequence"/>
</dbReference>
<comment type="caution">
    <text evidence="1">The sequence shown here is derived from an EMBL/GenBank/DDBJ whole genome shotgun (WGS) entry which is preliminary data.</text>
</comment>
<dbReference type="AlphaFoldDB" id="A0A0M2UTA0"/>
<protein>
    <recommendedName>
        <fullName evidence="3">PIN domain-containing protein</fullName>
    </recommendedName>
</protein>
<evidence type="ECO:0000313" key="1">
    <source>
        <dbReference type="EMBL" id="KKO18211.1"/>
    </source>
</evidence>
<dbReference type="Gene3D" id="3.40.50.1010">
    <property type="entry name" value="5'-nuclease"/>
    <property type="match status" value="1"/>
</dbReference>
<reference evidence="1 2" key="1">
    <citation type="journal article" date="2013" name="BMC Microbiol.">
        <title>Identification of the type II cytochrome c maturation pathway in anammox bacteria by comparative genomics.</title>
        <authorList>
            <person name="Ferousi C."/>
            <person name="Speth D.R."/>
            <person name="Reimann J."/>
            <person name="Op den Camp H.J."/>
            <person name="Allen J.W."/>
            <person name="Keltjens J.T."/>
            <person name="Jetten M.S."/>
        </authorList>
    </citation>
    <scope>NUCLEOTIDE SEQUENCE [LARGE SCALE GENOMIC DNA]</scope>
    <source>
        <strain evidence="1">RU1</strain>
    </source>
</reference>
<evidence type="ECO:0000313" key="2">
    <source>
        <dbReference type="Proteomes" id="UP000034954"/>
    </source>
</evidence>
<proteinExistence type="predicted"/>
<sequence>MFWDASAIIPLCIDGLQTKVVKGILKKDSSMAVWWGSVVECHSAFARLRRDNALKHPEEDRVRDILAILANAWTEVEPSGDIRDIASRLLLTHPLRAADSLQLAAALVWANKIPKGNYLVCLDHRLRDAARKEGFILMPSAFPE</sequence>
<organism evidence="1 2">
    <name type="scientific">Candidatus Brocadia fulgida</name>
    <dbReference type="NCBI Taxonomy" id="380242"/>
    <lineage>
        <taxon>Bacteria</taxon>
        <taxon>Pseudomonadati</taxon>
        <taxon>Planctomycetota</taxon>
        <taxon>Candidatus Brocadiia</taxon>
        <taxon>Candidatus Brocadiales</taxon>
        <taxon>Candidatus Brocadiaceae</taxon>
        <taxon>Candidatus Brocadia</taxon>
    </lineage>
</organism>
<dbReference type="EMBL" id="LAQJ01000286">
    <property type="protein sequence ID" value="KKO18211.1"/>
    <property type="molecule type" value="Genomic_DNA"/>
</dbReference>
<gene>
    <name evidence="1" type="ORF">BROFUL_03109</name>
</gene>